<dbReference type="RefSeq" id="WP_061086956.1">
    <property type="nucleotide sequence ID" value="NZ_KQ955866.1"/>
</dbReference>
<dbReference type="GO" id="GO:0003676">
    <property type="term" value="F:nucleic acid binding"/>
    <property type="evidence" value="ECO:0007669"/>
    <property type="project" value="InterPro"/>
</dbReference>
<dbReference type="Gene3D" id="3.30.420.10">
    <property type="entry name" value="Ribonuclease H-like superfamily/Ribonuclease H"/>
    <property type="match status" value="1"/>
</dbReference>
<proteinExistence type="predicted"/>
<dbReference type="EMBL" id="LRPN01000097">
    <property type="protein sequence ID" value="KWZ80221.1"/>
    <property type="molecule type" value="Genomic_DNA"/>
</dbReference>
<dbReference type="PANTHER" id="PTHR46564">
    <property type="entry name" value="TRANSPOSASE"/>
    <property type="match status" value="1"/>
</dbReference>
<protein>
    <recommendedName>
        <fullName evidence="5">Transposase</fullName>
    </recommendedName>
</protein>
<dbReference type="NCBIfam" id="NF033545">
    <property type="entry name" value="transpos_IS630"/>
    <property type="match status" value="1"/>
</dbReference>
<dbReference type="InterPro" id="IPR036397">
    <property type="entry name" value="RNaseH_sf"/>
</dbReference>
<comment type="caution">
    <text evidence="3">The sequence shown here is derived from an EMBL/GenBank/DDBJ whole genome shotgun (WGS) entry which is preliminary data.</text>
</comment>
<evidence type="ECO:0000259" key="2">
    <source>
        <dbReference type="Pfam" id="PF13592"/>
    </source>
</evidence>
<dbReference type="InterPro" id="IPR038717">
    <property type="entry name" value="Tc1-like_DDE_dom"/>
</dbReference>
<dbReference type="InterPro" id="IPR025959">
    <property type="entry name" value="Winged_HTH_dom"/>
</dbReference>
<evidence type="ECO:0008006" key="5">
    <source>
        <dbReference type="Google" id="ProtNLM"/>
    </source>
</evidence>
<evidence type="ECO:0000259" key="1">
    <source>
        <dbReference type="Pfam" id="PF13358"/>
    </source>
</evidence>
<evidence type="ECO:0000313" key="4">
    <source>
        <dbReference type="Proteomes" id="UP000070376"/>
    </source>
</evidence>
<feature type="domain" description="Winged helix-turn helix" evidence="2">
    <location>
        <begin position="104"/>
        <end position="159"/>
    </location>
</feature>
<feature type="domain" description="Tc1-like transposase DDE" evidence="1">
    <location>
        <begin position="177"/>
        <end position="317"/>
    </location>
</feature>
<dbReference type="SUPFAM" id="SSF46689">
    <property type="entry name" value="Homeodomain-like"/>
    <property type="match status" value="1"/>
</dbReference>
<organism evidence="3 4">
    <name type="scientific">Heyndrickxia coagulans</name>
    <name type="common">Weizmannia coagulans</name>
    <dbReference type="NCBI Taxonomy" id="1398"/>
    <lineage>
        <taxon>Bacteria</taxon>
        <taxon>Bacillati</taxon>
        <taxon>Bacillota</taxon>
        <taxon>Bacilli</taxon>
        <taxon>Bacillales</taxon>
        <taxon>Bacillaceae</taxon>
        <taxon>Heyndrickxia</taxon>
    </lineage>
</organism>
<dbReference type="PATRIC" id="fig|1398.22.peg.2360"/>
<dbReference type="Pfam" id="PF13551">
    <property type="entry name" value="HTH_29"/>
    <property type="match status" value="1"/>
</dbReference>
<name>A0A133KL19_HEYCO</name>
<dbReference type="Pfam" id="PF13358">
    <property type="entry name" value="DDE_3"/>
    <property type="match status" value="1"/>
</dbReference>
<dbReference type="Proteomes" id="UP000070376">
    <property type="component" value="Unassembled WGS sequence"/>
</dbReference>
<sequence length="349" mass="41151">MLNQELEQLRNAMQNTRDKRLYERYLSVLLHLEGRTYPEIAKIIGRTRQTVMNYCHAYEEGGISSLQMKKPTGKPEKLTEDQQKQLAKTIINKNPAEVGFEAKYTWTLPLIADWIQREFQQSYTPRGVSKMLHRLGFSYTKATYTLAKADPEEQKAFKEVTFPKLKQQLENGIIDHLLFEDEAFIRAYQALQYNWFPKGQQRKIKTYGQHKGAKLFAAINYETGEITHYEEEKSNSLAFRRFVELILNKYPQGKIVMVLDNSKVHQSQFIKDFLKENPRMEFVFLPKYSPELNPVEGLWKWLKQDVVNNVFFSKFYQIRSHVAEFMKQASQKSQEVIDRLLVRLELSKT</sequence>
<dbReference type="PANTHER" id="PTHR46564:SF1">
    <property type="entry name" value="TRANSPOSASE"/>
    <property type="match status" value="1"/>
</dbReference>
<gene>
    <name evidence="3" type="ORF">HMPREF3213_02354</name>
</gene>
<accession>A0A133KL19</accession>
<dbReference type="AlphaFoldDB" id="A0A133KL19"/>
<dbReference type="InterPro" id="IPR009057">
    <property type="entry name" value="Homeodomain-like_sf"/>
</dbReference>
<evidence type="ECO:0000313" key="3">
    <source>
        <dbReference type="EMBL" id="KWZ80221.1"/>
    </source>
</evidence>
<reference evidence="4" key="1">
    <citation type="submission" date="2016-01" db="EMBL/GenBank/DDBJ databases">
        <authorList>
            <person name="Mitreva M."/>
            <person name="Pepin K.H."/>
            <person name="Mihindukulasuriya K.A."/>
            <person name="Fulton R."/>
            <person name="Fronick C."/>
            <person name="O'Laughlin M."/>
            <person name="Miner T."/>
            <person name="Herter B."/>
            <person name="Rosa B.A."/>
            <person name="Cordes M."/>
            <person name="Tomlinson C."/>
            <person name="Wollam A."/>
            <person name="Palsikar V.B."/>
            <person name="Mardis E.R."/>
            <person name="Wilson R.K."/>
        </authorList>
    </citation>
    <scope>NUCLEOTIDE SEQUENCE [LARGE SCALE GENOMIC DNA]</scope>
    <source>
        <strain evidence="4">GED7749B</strain>
    </source>
</reference>
<dbReference type="Pfam" id="PF13592">
    <property type="entry name" value="HTH_33"/>
    <property type="match status" value="1"/>
</dbReference>
<dbReference type="InterPro" id="IPR047655">
    <property type="entry name" value="Transpos_IS630-like"/>
</dbReference>